<dbReference type="GO" id="GO:0005737">
    <property type="term" value="C:cytoplasm"/>
    <property type="evidence" value="ECO:0000318"/>
    <property type="project" value="GO_Central"/>
</dbReference>
<feature type="compositionally biased region" description="Basic and acidic residues" evidence="3">
    <location>
        <begin position="1"/>
        <end position="21"/>
    </location>
</feature>
<reference evidence="5 6" key="1">
    <citation type="journal article" date="2014" name="Nat. Commun.">
        <title>Klebsormidium flaccidum genome reveals primary factors for plant terrestrial adaptation.</title>
        <authorList>
            <person name="Hori K."/>
            <person name="Maruyama F."/>
            <person name="Fujisawa T."/>
            <person name="Togashi T."/>
            <person name="Yamamoto N."/>
            <person name="Seo M."/>
            <person name="Sato S."/>
            <person name="Yamada T."/>
            <person name="Mori H."/>
            <person name="Tajima N."/>
            <person name="Moriyama T."/>
            <person name="Ikeuchi M."/>
            <person name="Watanabe M."/>
            <person name="Wada H."/>
            <person name="Kobayashi K."/>
            <person name="Saito M."/>
            <person name="Masuda T."/>
            <person name="Sasaki-Sekimoto Y."/>
            <person name="Mashiguchi K."/>
            <person name="Awai K."/>
            <person name="Shimojima M."/>
            <person name="Masuda S."/>
            <person name="Iwai M."/>
            <person name="Nobusawa T."/>
            <person name="Narise T."/>
            <person name="Kondo S."/>
            <person name="Saito H."/>
            <person name="Sato R."/>
            <person name="Murakawa M."/>
            <person name="Ihara Y."/>
            <person name="Oshima-Yamada Y."/>
            <person name="Ohtaka K."/>
            <person name="Satoh M."/>
            <person name="Sonobe K."/>
            <person name="Ishii M."/>
            <person name="Ohtani R."/>
            <person name="Kanamori-Sato M."/>
            <person name="Honoki R."/>
            <person name="Miyazaki D."/>
            <person name="Mochizuki H."/>
            <person name="Umetsu J."/>
            <person name="Higashi K."/>
            <person name="Shibata D."/>
            <person name="Kamiya Y."/>
            <person name="Sato N."/>
            <person name="Nakamura Y."/>
            <person name="Tabata S."/>
            <person name="Ida S."/>
            <person name="Kurokawa K."/>
            <person name="Ohta H."/>
        </authorList>
    </citation>
    <scope>NUCLEOTIDE SEQUENCE [LARGE SCALE GENOMIC DNA]</scope>
    <source>
        <strain evidence="5 6">NIES-2285</strain>
    </source>
</reference>
<dbReference type="PRINTS" id="PR00380">
    <property type="entry name" value="KINESINHEAVY"/>
</dbReference>
<evidence type="ECO:0000256" key="1">
    <source>
        <dbReference type="ARBA" id="ARBA00023175"/>
    </source>
</evidence>
<evidence type="ECO:0000256" key="3">
    <source>
        <dbReference type="SAM" id="MobiDB-lite"/>
    </source>
</evidence>
<dbReference type="InterPro" id="IPR027417">
    <property type="entry name" value="P-loop_NTPase"/>
</dbReference>
<dbReference type="GO" id="GO:0007018">
    <property type="term" value="P:microtubule-based movement"/>
    <property type="evidence" value="ECO:0000318"/>
    <property type="project" value="GO_Central"/>
</dbReference>
<dbReference type="Gene3D" id="3.40.850.10">
    <property type="entry name" value="Kinesin motor domain"/>
    <property type="match status" value="1"/>
</dbReference>
<dbReference type="InterPro" id="IPR036961">
    <property type="entry name" value="Kinesin_motor_dom_sf"/>
</dbReference>
<dbReference type="GO" id="GO:0005524">
    <property type="term" value="F:ATP binding"/>
    <property type="evidence" value="ECO:0007669"/>
    <property type="project" value="UniProtKB-UniRule"/>
</dbReference>
<keyword evidence="2" id="KW-0547">Nucleotide-binding</keyword>
<dbReference type="SMART" id="SM00129">
    <property type="entry name" value="KISc"/>
    <property type="match status" value="1"/>
</dbReference>
<feature type="compositionally biased region" description="Polar residues" evidence="3">
    <location>
        <begin position="794"/>
        <end position="813"/>
    </location>
</feature>
<protein>
    <submittedName>
        <fullName evidence="5">Kinesin-like protein</fullName>
    </submittedName>
</protein>
<dbReference type="Pfam" id="PF00225">
    <property type="entry name" value="Kinesin"/>
    <property type="match status" value="1"/>
</dbReference>
<keyword evidence="1 2" id="KW-0505">Motor protein</keyword>
<dbReference type="SUPFAM" id="SSF52540">
    <property type="entry name" value="P-loop containing nucleoside triphosphate hydrolases"/>
    <property type="match status" value="1"/>
</dbReference>
<keyword evidence="2" id="KW-0067">ATP-binding</keyword>
<dbReference type="Proteomes" id="UP000054558">
    <property type="component" value="Unassembled WGS sequence"/>
</dbReference>
<dbReference type="GO" id="GO:0016887">
    <property type="term" value="F:ATP hydrolysis activity"/>
    <property type="evidence" value="ECO:0000318"/>
    <property type="project" value="GO_Central"/>
</dbReference>
<dbReference type="PANTHER" id="PTHR47969:SF29">
    <property type="entry name" value="KINESIN-LIKE PROTEIN"/>
    <property type="match status" value="1"/>
</dbReference>
<comment type="similarity">
    <text evidence="2">Belongs to the TRAFAC class myosin-kinesin ATPase superfamily. Kinesin family.</text>
</comment>
<dbReference type="GO" id="GO:0005871">
    <property type="term" value="C:kinesin complex"/>
    <property type="evidence" value="ECO:0000318"/>
    <property type="project" value="GO_Central"/>
</dbReference>
<dbReference type="AlphaFoldDB" id="A0A1Y1HYJ5"/>
<gene>
    <name evidence="5" type="ORF">KFL_001240330</name>
</gene>
<organism evidence="5 6">
    <name type="scientific">Klebsormidium nitens</name>
    <name type="common">Green alga</name>
    <name type="synonym">Ulothrix nitens</name>
    <dbReference type="NCBI Taxonomy" id="105231"/>
    <lineage>
        <taxon>Eukaryota</taxon>
        <taxon>Viridiplantae</taxon>
        <taxon>Streptophyta</taxon>
        <taxon>Klebsormidiophyceae</taxon>
        <taxon>Klebsormidiales</taxon>
        <taxon>Klebsormidiaceae</taxon>
        <taxon>Klebsormidium</taxon>
    </lineage>
</organism>
<keyword evidence="6" id="KW-1185">Reference proteome</keyword>
<dbReference type="OrthoDB" id="3176171at2759"/>
<dbReference type="EMBL" id="DF237073">
    <property type="protein sequence ID" value="GAQ82802.1"/>
    <property type="molecule type" value="Genomic_DNA"/>
</dbReference>
<dbReference type="CDD" id="cd00106">
    <property type="entry name" value="KISc"/>
    <property type="match status" value="1"/>
</dbReference>
<feature type="region of interest" description="Disordered" evidence="3">
    <location>
        <begin position="655"/>
        <end position="734"/>
    </location>
</feature>
<feature type="compositionally biased region" description="Basic and acidic residues" evidence="3">
    <location>
        <begin position="686"/>
        <end position="701"/>
    </location>
</feature>
<feature type="region of interest" description="Disordered" evidence="3">
    <location>
        <begin position="752"/>
        <end position="854"/>
    </location>
</feature>
<feature type="region of interest" description="Disordered" evidence="3">
    <location>
        <begin position="1"/>
        <end position="25"/>
    </location>
</feature>
<proteinExistence type="inferred from homology"/>
<name>A0A1Y1HYJ5_KLENI</name>
<evidence type="ECO:0000313" key="5">
    <source>
        <dbReference type="EMBL" id="GAQ82802.1"/>
    </source>
</evidence>
<dbReference type="GO" id="GO:0003777">
    <property type="term" value="F:microtubule motor activity"/>
    <property type="evidence" value="ECO:0000318"/>
    <property type="project" value="GO_Central"/>
</dbReference>
<dbReference type="InterPro" id="IPR027640">
    <property type="entry name" value="Kinesin-like_fam"/>
</dbReference>
<evidence type="ECO:0000259" key="4">
    <source>
        <dbReference type="PROSITE" id="PS50067"/>
    </source>
</evidence>
<dbReference type="GO" id="GO:0005874">
    <property type="term" value="C:microtubule"/>
    <property type="evidence" value="ECO:0000318"/>
    <property type="project" value="GO_Central"/>
</dbReference>
<sequence length="885" mass="96918">MAKASEPHDDSQGSAADKRSSDFVLEPLKVSPSSEDLFNTGELSENFQTRGVRVVVRCRPLLAHERDHEQQCMTLDKESKSVTLQSKNIDERMRHFFFDEVLDEGCSQQEAFARVQMGPMVESVLAGYHATVFCYGQTGSGKTHTMEGFTYRASRGAASPKAQLDTDPEQLGLIARSISLLFESIKRKKKAEPHVTVNVKCSMVQIYKEQVYDLLNPTLMDPSSTPFSTTSFGRPLARPPQQVLKVRWNRRREFYLENVFEFQCATADEAIDHFRFGVNNKTMASHKMNMASSRSHSLFTVIVETAPASAPEDAIVSKLCLVDLAGYERSAQSGSTSGQLQQESIFINKSLFTLRKVITSLADPHYRGMHVPYRDSKLTCLLKHSLGGNSLTLMIACLAPSDAYWEDNLSTLEYASKTKQISNQVAVNEDPKNRLIRLLRERVLFLEHQLAELTVSPVFSQGGEWAGTPTWQPHAAAQDSAVLTTFSVTARTPAPAADAAAPSEPRPERVVEQVRYEIRSESVDELEIGKRLVASVDYIKKVLASNEELRAAVGKEHASNESLQAQNTVLMEENQDLRERLGVLESVVVMEEEERNAVASISAETDAGTERTAAAVRPGTEHVLTAGSAALLELIELRKENKELREMLRRWETGTQFRGNTRARSRSPTKSASGAAAQRAFKSHTHTSEHRDNSHLFRRVTDNIGAGSPYSPKHARAVKSAGVGKKGNGREAKASDGLLTLEELRGVLSGGGDDVSVASQSGRHGSPLRVSTTGRLLDDVASTSPAANGRARSPSKSGTAPSSTWATEGLTSSWRDERRNHTASGRNGLDGGPDSRSATAGSVPGSLPSIGPVDTSSALAQLSELIRTRNELTKNHTRLPAYQQH</sequence>
<dbReference type="STRING" id="105231.A0A1Y1HYJ5"/>
<dbReference type="InterPro" id="IPR001752">
    <property type="entry name" value="Kinesin_motor_dom"/>
</dbReference>
<dbReference type="PANTHER" id="PTHR47969">
    <property type="entry name" value="CHROMOSOME-ASSOCIATED KINESIN KIF4A-RELATED"/>
    <property type="match status" value="1"/>
</dbReference>
<dbReference type="GO" id="GO:0008017">
    <property type="term" value="F:microtubule binding"/>
    <property type="evidence" value="ECO:0000318"/>
    <property type="project" value="GO_Central"/>
</dbReference>
<evidence type="ECO:0000313" key="6">
    <source>
        <dbReference type="Proteomes" id="UP000054558"/>
    </source>
</evidence>
<feature type="domain" description="Kinesin motor" evidence="4">
    <location>
        <begin position="51"/>
        <end position="421"/>
    </location>
</feature>
<accession>A0A1Y1HYJ5</accession>
<dbReference type="OMA" id="SEYEVHD"/>
<feature type="binding site" evidence="2">
    <location>
        <begin position="136"/>
        <end position="143"/>
    </location>
    <ligand>
        <name>ATP</name>
        <dbReference type="ChEBI" id="CHEBI:30616"/>
    </ligand>
</feature>
<dbReference type="PROSITE" id="PS50067">
    <property type="entry name" value="KINESIN_MOTOR_2"/>
    <property type="match status" value="1"/>
</dbReference>
<evidence type="ECO:0000256" key="2">
    <source>
        <dbReference type="PROSITE-ProRule" id="PRU00283"/>
    </source>
</evidence>